<dbReference type="PROSITE" id="PS50158">
    <property type="entry name" value="ZF_CCHC"/>
    <property type="match status" value="1"/>
</dbReference>
<evidence type="ECO:0000313" key="5">
    <source>
        <dbReference type="Proteomes" id="UP001152795"/>
    </source>
</evidence>
<dbReference type="Pfam" id="PF00665">
    <property type="entry name" value="rve"/>
    <property type="match status" value="1"/>
</dbReference>
<dbReference type="GO" id="GO:0003676">
    <property type="term" value="F:nucleic acid binding"/>
    <property type="evidence" value="ECO:0007669"/>
    <property type="project" value="InterPro"/>
</dbReference>
<dbReference type="Pfam" id="PF07727">
    <property type="entry name" value="RVT_2"/>
    <property type="match status" value="1"/>
</dbReference>
<dbReference type="CDD" id="cd09272">
    <property type="entry name" value="RNase_HI_RT_Ty1"/>
    <property type="match status" value="1"/>
</dbReference>
<dbReference type="AlphaFoldDB" id="A0A6S7IQR3"/>
<dbReference type="Gene3D" id="3.30.420.10">
    <property type="entry name" value="Ribonuclease H-like superfamily/Ribonuclease H"/>
    <property type="match status" value="1"/>
</dbReference>
<dbReference type="Gene3D" id="4.10.60.10">
    <property type="entry name" value="Zinc finger, CCHC-type"/>
    <property type="match status" value="1"/>
</dbReference>
<keyword evidence="1" id="KW-0479">Metal-binding</keyword>
<organism evidence="4 5">
    <name type="scientific">Paramuricea clavata</name>
    <name type="common">Red gorgonian</name>
    <name type="synonym">Violescent sea-whip</name>
    <dbReference type="NCBI Taxonomy" id="317549"/>
    <lineage>
        <taxon>Eukaryota</taxon>
        <taxon>Metazoa</taxon>
        <taxon>Cnidaria</taxon>
        <taxon>Anthozoa</taxon>
        <taxon>Octocorallia</taxon>
        <taxon>Malacalcyonacea</taxon>
        <taxon>Plexauridae</taxon>
        <taxon>Paramuricea</taxon>
    </lineage>
</organism>
<dbReference type="Pfam" id="PF00098">
    <property type="entry name" value="zf-CCHC"/>
    <property type="match status" value="1"/>
</dbReference>
<evidence type="ECO:0000259" key="3">
    <source>
        <dbReference type="PROSITE" id="PS50994"/>
    </source>
</evidence>
<dbReference type="SUPFAM" id="SSF57756">
    <property type="entry name" value="Retrovirus zinc finger-like domains"/>
    <property type="match status" value="1"/>
</dbReference>
<keyword evidence="5" id="KW-1185">Reference proteome</keyword>
<dbReference type="InterPro" id="IPR001584">
    <property type="entry name" value="Integrase_cat-core"/>
</dbReference>
<dbReference type="EMBL" id="CACRXK020011511">
    <property type="protein sequence ID" value="CAB4021584.1"/>
    <property type="molecule type" value="Genomic_DNA"/>
</dbReference>
<keyword evidence="1" id="KW-0862">Zinc</keyword>
<dbReference type="InterPro" id="IPR013103">
    <property type="entry name" value="RVT_2"/>
</dbReference>
<dbReference type="Proteomes" id="UP001152795">
    <property type="component" value="Unassembled WGS sequence"/>
</dbReference>
<dbReference type="InterPro" id="IPR025724">
    <property type="entry name" value="GAG-pre-integrase_dom"/>
</dbReference>
<dbReference type="Pfam" id="PF13976">
    <property type="entry name" value="gag_pre-integrs"/>
    <property type="match status" value="1"/>
</dbReference>
<sequence>LWAQELRLLQQKQRQMHVHKSLQIFKRRGNFSDHVQGPRCYKCQQIGHIVKNCPLNRKNNQSNVAEESTRLEQQDGEIALNSTSTSSKQNNHWFIDSGATKHMTFQRHLIVDYVKYKQPSKIYLGDNRVIKAYGEGKVRLQCYDESGVVVALVLNKVLYVPEITKNLLSVSAMTQMGAEVLFNDGKCYVTKDGRTISIGHINDSQLYMVNTEDYAHIATAKPSLEQWHCRFGHLNFGYVNKLAQGNLVNGMNYSNGKVSQECEACAQAKMHRIPFPKQSTKKTSRPLELIHSDLCGPMNVDSIGGSKYVLTFTDDHTRYVTVYFLKSKSEVLSKFEEYVTMVENATGLKVQNLRTDNGGEYVSHNFTKFCTMGVTFEENFMQQVENLGPTRQRKAPERFRPDECYVAESLTAENEEPQSVEEALRGEHSNKWKQALEAEYSSLMNNETWELVPPPESSNIVGSKWVLKIKRDANGNIDRHKARLVAQGYSQTQGIDYEEVFSPVARYSRMTFHKRTEDEELFDEHIYQQAIGCLTYASTATRPDIAAAVSILSTFMSNPSKEHWIGIKRVLRYIKGTLNYGLKFQANGNHHELVGYSDANWAGDVDTRRSTSGYVFKVANSTISWSSKKQATVAKSTTEAEYVALSQATQEAIWMRKLLSDIGYKIDEPTV</sequence>
<dbReference type="SUPFAM" id="SSF53098">
    <property type="entry name" value="Ribonuclease H-like"/>
    <property type="match status" value="1"/>
</dbReference>
<feature type="non-terminal residue" evidence="4">
    <location>
        <position position="1"/>
    </location>
</feature>
<proteinExistence type="predicted"/>
<protein>
    <submittedName>
        <fullName evidence="4">Retrovirus-related Pol poly from transposon TNT 1-94</fullName>
    </submittedName>
</protein>
<dbReference type="PROSITE" id="PS50994">
    <property type="entry name" value="INTEGRASE"/>
    <property type="match status" value="1"/>
</dbReference>
<dbReference type="OrthoDB" id="413361at2759"/>
<comment type="caution">
    <text evidence="4">The sequence shown here is derived from an EMBL/GenBank/DDBJ whole genome shotgun (WGS) entry which is preliminary data.</text>
</comment>
<dbReference type="Pfam" id="PF22936">
    <property type="entry name" value="Pol_BBD"/>
    <property type="match status" value="1"/>
</dbReference>
<name>A0A6S7IQR3_PARCT</name>
<reference evidence="4" key="1">
    <citation type="submission" date="2020-04" db="EMBL/GenBank/DDBJ databases">
        <authorList>
            <person name="Alioto T."/>
            <person name="Alioto T."/>
            <person name="Gomez Garrido J."/>
        </authorList>
    </citation>
    <scope>NUCLEOTIDE SEQUENCE</scope>
    <source>
        <strain evidence="4">A484AB</strain>
    </source>
</reference>
<dbReference type="InterPro" id="IPR036397">
    <property type="entry name" value="RNaseH_sf"/>
</dbReference>
<dbReference type="GO" id="GO:0008270">
    <property type="term" value="F:zinc ion binding"/>
    <property type="evidence" value="ECO:0007669"/>
    <property type="project" value="UniProtKB-KW"/>
</dbReference>
<dbReference type="InterPro" id="IPR012337">
    <property type="entry name" value="RNaseH-like_sf"/>
</dbReference>
<evidence type="ECO:0000256" key="1">
    <source>
        <dbReference type="PROSITE-ProRule" id="PRU00047"/>
    </source>
</evidence>
<accession>A0A6S7IQR3</accession>
<dbReference type="InterPro" id="IPR054722">
    <property type="entry name" value="PolX-like_BBD"/>
</dbReference>
<dbReference type="SMART" id="SM00343">
    <property type="entry name" value="ZnF_C2HC"/>
    <property type="match status" value="1"/>
</dbReference>
<dbReference type="GO" id="GO:0015074">
    <property type="term" value="P:DNA integration"/>
    <property type="evidence" value="ECO:0007669"/>
    <property type="project" value="InterPro"/>
</dbReference>
<evidence type="ECO:0000259" key="2">
    <source>
        <dbReference type="PROSITE" id="PS50158"/>
    </source>
</evidence>
<feature type="domain" description="Integrase catalytic" evidence="3">
    <location>
        <begin position="282"/>
        <end position="370"/>
    </location>
</feature>
<evidence type="ECO:0000313" key="4">
    <source>
        <dbReference type="EMBL" id="CAB4021584.1"/>
    </source>
</evidence>
<keyword evidence="1" id="KW-0863">Zinc-finger</keyword>
<dbReference type="InterPro" id="IPR001878">
    <property type="entry name" value="Znf_CCHC"/>
</dbReference>
<gene>
    <name evidence="4" type="ORF">PACLA_8A075254</name>
</gene>
<dbReference type="PANTHER" id="PTHR11439">
    <property type="entry name" value="GAG-POL-RELATED RETROTRANSPOSON"/>
    <property type="match status" value="1"/>
</dbReference>
<dbReference type="InterPro" id="IPR036875">
    <property type="entry name" value="Znf_CCHC_sf"/>
</dbReference>
<feature type="non-terminal residue" evidence="4">
    <location>
        <position position="671"/>
    </location>
</feature>
<dbReference type="PANTHER" id="PTHR11439:SF483">
    <property type="entry name" value="PEPTIDE SYNTHASE GLIP-LIKE, PUTATIVE (AFU_ORTHOLOGUE AFUA_3G12920)-RELATED"/>
    <property type="match status" value="1"/>
</dbReference>
<feature type="domain" description="CCHC-type" evidence="2">
    <location>
        <begin position="39"/>
        <end position="54"/>
    </location>
</feature>